<gene>
    <name evidence="2" type="ORF">NU09_2819</name>
</gene>
<dbReference type="SUPFAM" id="SSF48452">
    <property type="entry name" value="TPR-like"/>
    <property type="match status" value="1"/>
</dbReference>
<reference evidence="2 3" key="1">
    <citation type="submission" date="2014-12" db="EMBL/GenBank/DDBJ databases">
        <title>Genome sequence of Flavobacterium beibuense RSKm HC5.</title>
        <authorList>
            <person name="Kim J.F."/>
            <person name="Song J.Y."/>
            <person name="Kwak M.-J."/>
            <person name="Lee S.-W."/>
        </authorList>
    </citation>
    <scope>NUCLEOTIDE SEQUENCE [LARGE SCALE GENOMIC DNA]</scope>
    <source>
        <strain evidence="2 3">RSKm HC5</strain>
    </source>
</reference>
<dbReference type="InterPro" id="IPR011990">
    <property type="entry name" value="TPR-like_helical_dom_sf"/>
</dbReference>
<sequence length="193" mass="22460">MLQSSKKTITMGISTYEVMYIQALDNYPFNVEECIEKLQYVIAADDEHAGAHCLMGLIYEEQLKDYKQAEYYYRMALYLDRDYSPVYSHLAGLLINLGRLEEALAIIDAGLRVPGIDKASMLYYKGLLYEKFEMYATAIQYYTDAKKVCLNNSFMDTMDEHIKRVKTKKGMDKKSEKNKSDKKQEKKKKQELS</sequence>
<protein>
    <submittedName>
        <fullName evidence="2">Uncharacterized protein</fullName>
    </submittedName>
</protein>
<dbReference type="EMBL" id="JUIW01000010">
    <property type="protein sequence ID" value="RYJ41445.1"/>
    <property type="molecule type" value="Genomic_DNA"/>
</dbReference>
<accession>A0A444W6E0</accession>
<dbReference type="Gene3D" id="1.25.40.10">
    <property type="entry name" value="Tetratricopeptide repeat domain"/>
    <property type="match status" value="1"/>
</dbReference>
<evidence type="ECO:0000313" key="3">
    <source>
        <dbReference type="Proteomes" id="UP000289775"/>
    </source>
</evidence>
<dbReference type="AlphaFoldDB" id="A0A444W6E0"/>
<dbReference type="InterPro" id="IPR019734">
    <property type="entry name" value="TPR_rpt"/>
</dbReference>
<evidence type="ECO:0000256" key="1">
    <source>
        <dbReference type="SAM" id="MobiDB-lite"/>
    </source>
</evidence>
<proteinExistence type="predicted"/>
<feature type="region of interest" description="Disordered" evidence="1">
    <location>
        <begin position="165"/>
        <end position="193"/>
    </location>
</feature>
<dbReference type="Pfam" id="PF14559">
    <property type="entry name" value="TPR_19"/>
    <property type="match status" value="1"/>
</dbReference>
<comment type="caution">
    <text evidence="2">The sequence shown here is derived from an EMBL/GenBank/DDBJ whole genome shotgun (WGS) entry which is preliminary data.</text>
</comment>
<dbReference type="SMART" id="SM00028">
    <property type="entry name" value="TPR"/>
    <property type="match status" value="3"/>
</dbReference>
<keyword evidence="3" id="KW-1185">Reference proteome</keyword>
<name>A0A444W6E0_9FLAO</name>
<feature type="compositionally biased region" description="Basic and acidic residues" evidence="1">
    <location>
        <begin position="169"/>
        <end position="193"/>
    </location>
</feature>
<dbReference type="Proteomes" id="UP000289775">
    <property type="component" value="Unassembled WGS sequence"/>
</dbReference>
<evidence type="ECO:0000313" key="2">
    <source>
        <dbReference type="EMBL" id="RYJ41445.1"/>
    </source>
</evidence>
<organism evidence="2 3">
    <name type="scientific">Flavobacterium beibuense</name>
    <dbReference type="NCBI Taxonomy" id="657326"/>
    <lineage>
        <taxon>Bacteria</taxon>
        <taxon>Pseudomonadati</taxon>
        <taxon>Bacteroidota</taxon>
        <taxon>Flavobacteriia</taxon>
        <taxon>Flavobacteriales</taxon>
        <taxon>Flavobacteriaceae</taxon>
        <taxon>Flavobacterium</taxon>
    </lineage>
</organism>